<organism evidence="1 2">
    <name type="scientific">Pseudomonas aeruginosa</name>
    <dbReference type="NCBI Taxonomy" id="287"/>
    <lineage>
        <taxon>Bacteria</taxon>
        <taxon>Pseudomonadati</taxon>
        <taxon>Pseudomonadota</taxon>
        <taxon>Gammaproteobacteria</taxon>
        <taxon>Pseudomonadales</taxon>
        <taxon>Pseudomonadaceae</taxon>
        <taxon>Pseudomonas</taxon>
    </lineage>
</organism>
<proteinExistence type="predicted"/>
<gene>
    <name evidence="1" type="ORF">GNQ48_33315</name>
</gene>
<name>A0A0A8RKH0_PSEAI</name>
<evidence type="ECO:0000313" key="2">
    <source>
        <dbReference type="Proteomes" id="UP000433532"/>
    </source>
</evidence>
<dbReference type="Pfam" id="PF11920">
    <property type="entry name" value="DUF3438"/>
    <property type="match status" value="1"/>
</dbReference>
<dbReference type="Proteomes" id="UP000433532">
    <property type="component" value="Unassembled WGS sequence"/>
</dbReference>
<comment type="caution">
    <text evidence="1">The sequence shown here is derived from an EMBL/GenBank/DDBJ whole genome shotgun (WGS) entry which is preliminary data.</text>
</comment>
<reference evidence="1 2" key="1">
    <citation type="submission" date="2019-11" db="EMBL/GenBank/DDBJ databases">
        <title>Genomes of ocular Pseudomonas aeruginosa isolates.</title>
        <authorList>
            <person name="Khan M."/>
            <person name="Rice S.A."/>
            <person name="Willcox M.D.P."/>
            <person name="Stapleton F."/>
        </authorList>
    </citation>
    <scope>NUCLEOTIDE SEQUENCE [LARGE SCALE GENOMIC DNA]</scope>
    <source>
        <strain evidence="1 2">PA221</strain>
    </source>
</reference>
<dbReference type="EMBL" id="WOAD01000115">
    <property type="protein sequence ID" value="MUI39820.1"/>
    <property type="molecule type" value="Genomic_DNA"/>
</dbReference>
<evidence type="ECO:0000313" key="1">
    <source>
        <dbReference type="EMBL" id="MUI39820.1"/>
    </source>
</evidence>
<accession>A0A0A8RKH0</accession>
<dbReference type="InterPro" id="IPR021844">
    <property type="entry name" value="Integr_conj_element_PFL4704"/>
</dbReference>
<sequence length="294" mass="31910">MIRKSTGSLLLMLALPTLAHAVEILRWERIPLAIPLTVGQERIVFVDRNVRVGVPRDLQGKLRVQSTGGALYLLANEPIPPARLRLQDATNGEQMLIDIAATEATADQQPREPVRIVAGEPVAPHYGQSREAQPSAAAKQTEHAEAPKAVPRETPVPVVLTRYAAQMLYAPLRTVEPVDGVGQVRVKRQLDLTTLLPSLPITATALGAWRLDDYYITAVKLQNASAQHLALDPRDLMGNFVAATFQHPYLGPRGDASDTTTVYLVTRGRGLADALLPSSISQIDPKGGRRGADR</sequence>
<dbReference type="AlphaFoldDB" id="A0A0A8RKH0"/>
<dbReference type="RefSeq" id="WP_003121020.1">
    <property type="nucleotide sequence ID" value="NZ_BSAM01000024.1"/>
</dbReference>
<dbReference type="eggNOG" id="COG1450">
    <property type="taxonomic scope" value="Bacteria"/>
</dbReference>
<dbReference type="NCBIfam" id="TIGR03749">
    <property type="entry name" value="conj_TIGR03749"/>
    <property type="match status" value="1"/>
</dbReference>
<protein>
    <submittedName>
        <fullName evidence="1">TIGR03749 family integrating conjugative element protein</fullName>
    </submittedName>
</protein>